<comment type="similarity">
    <text evidence="5 6">Belongs to the LipB family.</text>
</comment>
<dbReference type="InterPro" id="IPR020605">
    <property type="entry name" value="Octanoyltransferase_CS"/>
</dbReference>
<dbReference type="EC" id="2.3.1.181" evidence="5 6"/>
<keyword evidence="5" id="KW-0963">Cytoplasm</keyword>
<evidence type="ECO:0000256" key="4">
    <source>
        <dbReference type="ARBA" id="ARBA00024732"/>
    </source>
</evidence>
<protein>
    <recommendedName>
        <fullName evidence="5 6">Octanoyltransferase</fullName>
        <ecNumber evidence="5 6">2.3.1.181</ecNumber>
    </recommendedName>
    <alternativeName>
        <fullName evidence="5">Lipoate-protein ligase B</fullName>
    </alternativeName>
    <alternativeName>
        <fullName evidence="5">Lipoyl/octanoyl transferase</fullName>
    </alternativeName>
    <alternativeName>
        <fullName evidence="5">Octanoyl-[acyl-carrier-protein]-protein N-octanoyltransferase</fullName>
    </alternativeName>
</protein>
<evidence type="ECO:0000313" key="8">
    <source>
        <dbReference type="Proteomes" id="UP000560081"/>
    </source>
</evidence>
<feature type="binding site" evidence="5">
    <location>
        <begin position="76"/>
        <end position="83"/>
    </location>
    <ligand>
        <name>substrate</name>
    </ligand>
</feature>
<feature type="site" description="Lowers pKa of active site Cys" evidence="5">
    <location>
        <position position="150"/>
    </location>
</feature>
<proteinExistence type="inferred from homology"/>
<feature type="binding site" evidence="5">
    <location>
        <begin position="166"/>
        <end position="168"/>
    </location>
    <ligand>
        <name>substrate</name>
    </ligand>
</feature>
<dbReference type="AlphaFoldDB" id="A0A4Y8WVV8"/>
<comment type="pathway">
    <text evidence="1 5 6">Protein modification; protein lipoylation via endogenous pathway; protein N(6)-(lipoyl)lysine from octanoyl-[acyl-carrier-protein]: step 1/2.</text>
</comment>
<dbReference type="EMBL" id="JACHMC010000001">
    <property type="protein sequence ID" value="MBB4882503.1"/>
    <property type="molecule type" value="Genomic_DNA"/>
</dbReference>
<dbReference type="Pfam" id="PF21948">
    <property type="entry name" value="LplA-B_cat"/>
    <property type="match status" value="1"/>
</dbReference>
<evidence type="ECO:0000256" key="1">
    <source>
        <dbReference type="ARBA" id="ARBA00004821"/>
    </source>
</evidence>
<evidence type="ECO:0000256" key="3">
    <source>
        <dbReference type="ARBA" id="ARBA00023315"/>
    </source>
</evidence>
<accession>A0A4Y8WVV8</accession>
<feature type="active site" description="Acyl-thioester intermediate" evidence="5">
    <location>
        <position position="184"/>
    </location>
</feature>
<comment type="subcellular location">
    <subcellularLocation>
        <location evidence="5">Cytoplasm</location>
    </subcellularLocation>
</comment>
<organism evidence="7 8">
    <name type="scientific">Micrococcus flavus</name>
    <dbReference type="NCBI Taxonomy" id="384602"/>
    <lineage>
        <taxon>Bacteria</taxon>
        <taxon>Bacillati</taxon>
        <taxon>Actinomycetota</taxon>
        <taxon>Actinomycetes</taxon>
        <taxon>Micrococcales</taxon>
        <taxon>Micrococcaceae</taxon>
        <taxon>Micrococcus</taxon>
    </lineage>
</organism>
<comment type="catalytic activity">
    <reaction evidence="5 6">
        <text>octanoyl-[ACP] + L-lysyl-[protein] = N(6)-octanoyl-L-lysyl-[protein] + holo-[ACP] + H(+)</text>
        <dbReference type="Rhea" id="RHEA:17665"/>
        <dbReference type="Rhea" id="RHEA-COMP:9636"/>
        <dbReference type="Rhea" id="RHEA-COMP:9685"/>
        <dbReference type="Rhea" id="RHEA-COMP:9752"/>
        <dbReference type="Rhea" id="RHEA-COMP:9928"/>
        <dbReference type="ChEBI" id="CHEBI:15378"/>
        <dbReference type="ChEBI" id="CHEBI:29969"/>
        <dbReference type="ChEBI" id="CHEBI:64479"/>
        <dbReference type="ChEBI" id="CHEBI:78463"/>
        <dbReference type="ChEBI" id="CHEBI:78809"/>
        <dbReference type="EC" id="2.3.1.181"/>
    </reaction>
</comment>
<dbReference type="OrthoDB" id="9787061at2"/>
<reference evidence="7 8" key="1">
    <citation type="submission" date="2020-08" db="EMBL/GenBank/DDBJ databases">
        <title>Sequencing the genomes of 1000 actinobacteria strains.</title>
        <authorList>
            <person name="Klenk H.-P."/>
        </authorList>
    </citation>
    <scope>NUCLEOTIDE SEQUENCE [LARGE SCALE GENOMIC DNA]</scope>
    <source>
        <strain evidence="7 8">DSM 19079</strain>
    </source>
</reference>
<dbReference type="SUPFAM" id="SSF55681">
    <property type="entry name" value="Class II aaRS and biotin synthetases"/>
    <property type="match status" value="1"/>
</dbReference>
<dbReference type="PROSITE" id="PS51733">
    <property type="entry name" value="BPL_LPL_CATALYTIC"/>
    <property type="match status" value="1"/>
</dbReference>
<evidence type="ECO:0000256" key="2">
    <source>
        <dbReference type="ARBA" id="ARBA00022679"/>
    </source>
</evidence>
<dbReference type="Gene3D" id="3.30.930.10">
    <property type="entry name" value="Bira Bifunctional Protein, Domain 2"/>
    <property type="match status" value="1"/>
</dbReference>
<feature type="binding site" evidence="5">
    <location>
        <begin position="153"/>
        <end position="155"/>
    </location>
    <ligand>
        <name>substrate</name>
    </ligand>
</feature>
<name>A0A4Y8WVV8_9MICC</name>
<dbReference type="Proteomes" id="UP000560081">
    <property type="component" value="Unassembled WGS sequence"/>
</dbReference>
<dbReference type="GO" id="GO:0033819">
    <property type="term" value="F:lipoyl(octanoyl) transferase activity"/>
    <property type="evidence" value="ECO:0007669"/>
    <property type="project" value="UniProtKB-EC"/>
</dbReference>
<dbReference type="PANTHER" id="PTHR10993">
    <property type="entry name" value="OCTANOYLTRANSFERASE"/>
    <property type="match status" value="1"/>
</dbReference>
<dbReference type="CDD" id="cd16444">
    <property type="entry name" value="LipB"/>
    <property type="match status" value="1"/>
</dbReference>
<comment type="function">
    <text evidence="4 5 6">Catalyzes the transfer of endogenously produced octanoic acid from octanoyl-acyl-carrier-protein onto the lipoyl domains of lipoate-dependent enzymes. Lipoyl-ACP can also act as a substrate although octanoyl-ACP is likely to be the physiological substrate.</text>
</comment>
<dbReference type="PROSITE" id="PS01313">
    <property type="entry name" value="LIPB"/>
    <property type="match status" value="1"/>
</dbReference>
<comment type="caution">
    <text evidence="7">The sequence shown here is derived from an EMBL/GenBank/DDBJ whole genome shotgun (WGS) entry which is preliminary data.</text>
</comment>
<dbReference type="UniPathway" id="UPA00538">
    <property type="reaction ID" value="UER00592"/>
</dbReference>
<dbReference type="GO" id="GO:0005737">
    <property type="term" value="C:cytoplasm"/>
    <property type="evidence" value="ECO:0007669"/>
    <property type="project" value="UniProtKB-SubCell"/>
</dbReference>
<dbReference type="PANTHER" id="PTHR10993:SF7">
    <property type="entry name" value="LIPOYLTRANSFERASE 2, MITOCHONDRIAL-RELATED"/>
    <property type="match status" value="1"/>
</dbReference>
<sequence>MPASDLPPVRVLGLAPDLVDYEHAWDLQRGLHADVVAGRSPGEILLLEHEAVYTAGRRTEDAERPTDGSRVVDVDRGGKITWHGPGQLVGYPVVRLRDRAHVKDYVWFLEEVLIRTAADHGVTAVRVDGRAGIWILADEAPDGTPRPDRKLGAIGLSIHEGVSMHGFALNCSNSLEPYGTIVACGIADAATTTLSAEAGRTLTPADVLPVLVRHVEDLGPQHIALTPTEGTPA</sequence>
<comment type="miscellaneous">
    <text evidence="5">In the reaction, the free carboxyl group of octanoic acid is attached via an amide linkage to the epsilon-amino group of a specific lysine residue of lipoyl domains of lipoate-dependent enzymes.</text>
</comment>
<keyword evidence="2 5" id="KW-0808">Transferase</keyword>
<keyword evidence="3 5" id="KW-0012">Acyltransferase</keyword>
<evidence type="ECO:0000256" key="5">
    <source>
        <dbReference type="HAMAP-Rule" id="MF_00013"/>
    </source>
</evidence>
<dbReference type="PIRSF" id="PIRSF016262">
    <property type="entry name" value="LPLase"/>
    <property type="match status" value="1"/>
</dbReference>
<evidence type="ECO:0000313" key="7">
    <source>
        <dbReference type="EMBL" id="MBB4882503.1"/>
    </source>
</evidence>
<dbReference type="InterPro" id="IPR000544">
    <property type="entry name" value="Octanoyltransferase"/>
</dbReference>
<dbReference type="InterPro" id="IPR004143">
    <property type="entry name" value="BPL_LPL_catalytic"/>
</dbReference>
<dbReference type="HAMAP" id="MF_00013">
    <property type="entry name" value="LipB"/>
    <property type="match status" value="1"/>
</dbReference>
<keyword evidence="8" id="KW-1185">Reference proteome</keyword>
<gene>
    <name evidence="5" type="primary">lipB</name>
    <name evidence="7" type="ORF">BJ976_000854</name>
</gene>
<dbReference type="NCBIfam" id="TIGR00214">
    <property type="entry name" value="lipB"/>
    <property type="match status" value="1"/>
</dbReference>
<dbReference type="GO" id="GO:0009249">
    <property type="term" value="P:protein lipoylation"/>
    <property type="evidence" value="ECO:0007669"/>
    <property type="project" value="InterPro"/>
</dbReference>
<dbReference type="NCBIfam" id="NF010925">
    <property type="entry name" value="PRK14345.1"/>
    <property type="match status" value="1"/>
</dbReference>
<evidence type="ECO:0000256" key="6">
    <source>
        <dbReference type="PIRNR" id="PIRNR016262"/>
    </source>
</evidence>
<dbReference type="RefSeq" id="WP_135030784.1">
    <property type="nucleotide sequence ID" value="NZ_BMLA01000001.1"/>
</dbReference>
<dbReference type="InterPro" id="IPR045864">
    <property type="entry name" value="aa-tRNA-synth_II/BPL/LPL"/>
</dbReference>